<dbReference type="InterPro" id="IPR027417">
    <property type="entry name" value="P-loop_NTPase"/>
</dbReference>
<dbReference type="CDD" id="cd00071">
    <property type="entry name" value="GMPK"/>
    <property type="match status" value="1"/>
</dbReference>
<evidence type="ECO:0000256" key="1">
    <source>
        <dbReference type="ARBA" id="ARBA00003531"/>
    </source>
</evidence>
<comment type="subcellular location">
    <subcellularLocation>
        <location evidence="11">Cytoplasm</location>
    </subcellularLocation>
</comment>
<keyword evidence="11" id="KW-0963">Cytoplasm</keyword>
<keyword evidence="8 11" id="KW-0067">ATP-binding</keyword>
<keyword evidence="5 11" id="KW-0808">Transferase</keyword>
<dbReference type="Pfam" id="PF00625">
    <property type="entry name" value="Guanylate_kin"/>
    <property type="match status" value="1"/>
</dbReference>
<evidence type="ECO:0000256" key="4">
    <source>
        <dbReference type="ARBA" id="ARBA00016296"/>
    </source>
</evidence>
<evidence type="ECO:0000256" key="7">
    <source>
        <dbReference type="ARBA" id="ARBA00022777"/>
    </source>
</evidence>
<accession>A0ABY2RXP2</accession>
<evidence type="ECO:0000256" key="9">
    <source>
        <dbReference type="ARBA" id="ARBA00030128"/>
    </source>
</evidence>
<keyword evidence="7 11" id="KW-0418">Kinase</keyword>
<dbReference type="SUPFAM" id="SSF52540">
    <property type="entry name" value="P-loop containing nucleoside triphosphate hydrolases"/>
    <property type="match status" value="1"/>
</dbReference>
<evidence type="ECO:0000256" key="3">
    <source>
        <dbReference type="ARBA" id="ARBA00012961"/>
    </source>
</evidence>
<evidence type="ECO:0000313" key="14">
    <source>
        <dbReference type="EMBL" id="TKG64835.1"/>
    </source>
</evidence>
<comment type="catalytic activity">
    <reaction evidence="10 11">
        <text>GMP + ATP = GDP + ADP</text>
        <dbReference type="Rhea" id="RHEA:20780"/>
        <dbReference type="ChEBI" id="CHEBI:30616"/>
        <dbReference type="ChEBI" id="CHEBI:58115"/>
        <dbReference type="ChEBI" id="CHEBI:58189"/>
        <dbReference type="ChEBI" id="CHEBI:456216"/>
        <dbReference type="EC" id="2.7.4.8"/>
    </reaction>
</comment>
<dbReference type="Proteomes" id="UP000309992">
    <property type="component" value="Unassembled WGS sequence"/>
</dbReference>
<keyword evidence="15" id="KW-1185">Reference proteome</keyword>
<dbReference type="PROSITE" id="PS50052">
    <property type="entry name" value="GUANYLATE_KINASE_2"/>
    <property type="match status" value="1"/>
</dbReference>
<dbReference type="InterPro" id="IPR020590">
    <property type="entry name" value="Guanylate_kinase_CS"/>
</dbReference>
<dbReference type="Gene3D" id="3.30.63.10">
    <property type="entry name" value="Guanylate Kinase phosphate binding domain"/>
    <property type="match status" value="1"/>
</dbReference>
<comment type="similarity">
    <text evidence="2 11">Belongs to the guanylate kinase family.</text>
</comment>
<dbReference type="InterPro" id="IPR008145">
    <property type="entry name" value="GK/Ca_channel_bsu"/>
</dbReference>
<dbReference type="InterPro" id="IPR008144">
    <property type="entry name" value="Guanylate_kin-like_dom"/>
</dbReference>
<sequence>MSERRHRGSIEAGVRGGRVTTGEPVPAETARHRLTVVSGPSGVGKSSVVGELRRLNPDVFFSVSVTTRAPRPGEVDGEHYHFIDRETFDAMVAKGELLEHAEFAGNCYGTPRAPVEAALNAGRPAVLEIELQGARQVRQAMPEAQLVMLLPPSWGVLVDRLTGRGTEHDEAVRARLTEAERELAAAAEFDEQVVNDDVQVAARRLLDLVTGENKSFDDSEHSQ</sequence>
<keyword evidence="6 11" id="KW-0547">Nucleotide-binding</keyword>
<evidence type="ECO:0000259" key="13">
    <source>
        <dbReference type="PROSITE" id="PS50052"/>
    </source>
</evidence>
<dbReference type="HAMAP" id="MF_00328">
    <property type="entry name" value="Guanylate_kinase"/>
    <property type="match status" value="1"/>
</dbReference>
<comment type="function">
    <text evidence="1 11">Essential for recycling GMP and indirectly, cGMP.</text>
</comment>
<dbReference type="PANTHER" id="PTHR23117">
    <property type="entry name" value="GUANYLATE KINASE-RELATED"/>
    <property type="match status" value="1"/>
</dbReference>
<dbReference type="NCBIfam" id="TIGR03263">
    <property type="entry name" value="guanyl_kin"/>
    <property type="match status" value="1"/>
</dbReference>
<feature type="domain" description="Guanylate kinase-like" evidence="13">
    <location>
        <begin position="32"/>
        <end position="210"/>
    </location>
</feature>
<evidence type="ECO:0000256" key="2">
    <source>
        <dbReference type="ARBA" id="ARBA00005790"/>
    </source>
</evidence>
<dbReference type="EMBL" id="SWMS01000019">
    <property type="protein sequence ID" value="TKG64835.1"/>
    <property type="molecule type" value="Genomic_DNA"/>
</dbReference>
<evidence type="ECO:0000256" key="8">
    <source>
        <dbReference type="ARBA" id="ARBA00022840"/>
    </source>
</evidence>
<feature type="region of interest" description="Disordered" evidence="12">
    <location>
        <begin position="1"/>
        <end position="24"/>
    </location>
</feature>
<protein>
    <recommendedName>
        <fullName evidence="4 11">Guanylate kinase</fullName>
        <ecNumber evidence="3 11">2.7.4.8</ecNumber>
    </recommendedName>
    <alternativeName>
        <fullName evidence="9 11">GMP kinase</fullName>
    </alternativeName>
</protein>
<evidence type="ECO:0000256" key="5">
    <source>
        <dbReference type="ARBA" id="ARBA00022679"/>
    </source>
</evidence>
<dbReference type="EC" id="2.7.4.8" evidence="3 11"/>
<dbReference type="PANTHER" id="PTHR23117:SF13">
    <property type="entry name" value="GUANYLATE KINASE"/>
    <property type="match status" value="1"/>
</dbReference>
<dbReference type="GO" id="GO:0004385">
    <property type="term" value="F:GMP kinase activity"/>
    <property type="evidence" value="ECO:0007669"/>
    <property type="project" value="UniProtKB-EC"/>
</dbReference>
<dbReference type="SMART" id="SM00072">
    <property type="entry name" value="GuKc"/>
    <property type="match status" value="1"/>
</dbReference>
<organism evidence="14 15">
    <name type="scientific">Prauserella endophytica</name>
    <dbReference type="NCBI Taxonomy" id="1592324"/>
    <lineage>
        <taxon>Bacteria</taxon>
        <taxon>Bacillati</taxon>
        <taxon>Actinomycetota</taxon>
        <taxon>Actinomycetes</taxon>
        <taxon>Pseudonocardiales</taxon>
        <taxon>Pseudonocardiaceae</taxon>
        <taxon>Prauserella</taxon>
        <taxon>Prauserella coralliicola group</taxon>
    </lineage>
</organism>
<evidence type="ECO:0000256" key="10">
    <source>
        <dbReference type="ARBA" id="ARBA00048594"/>
    </source>
</evidence>
<name>A0ABY2RXP2_9PSEU</name>
<evidence type="ECO:0000256" key="12">
    <source>
        <dbReference type="SAM" id="MobiDB-lite"/>
    </source>
</evidence>
<dbReference type="Gene3D" id="3.40.50.300">
    <property type="entry name" value="P-loop containing nucleotide triphosphate hydrolases"/>
    <property type="match status" value="1"/>
</dbReference>
<comment type="caution">
    <text evidence="14">The sequence shown here is derived from an EMBL/GenBank/DDBJ whole genome shotgun (WGS) entry which is preliminary data.</text>
</comment>
<reference evidence="14 15" key="1">
    <citation type="journal article" date="2015" name="Antonie Van Leeuwenhoek">
        <title>Prauserella endophytica sp. nov., an endophytic actinobacterium isolated from Tamarix taklamakanensis.</title>
        <authorList>
            <person name="Liu J.M."/>
            <person name="Habden X."/>
            <person name="Guo L."/>
            <person name="Tuo L."/>
            <person name="Jiang Z.K."/>
            <person name="Liu S.W."/>
            <person name="Liu X.F."/>
            <person name="Chen L."/>
            <person name="Li R.F."/>
            <person name="Zhang Y.Q."/>
            <person name="Sun C.H."/>
        </authorList>
    </citation>
    <scope>NUCLEOTIDE SEQUENCE [LARGE SCALE GENOMIC DNA]</scope>
    <source>
        <strain evidence="14 15">CGMCC 4.7182</strain>
    </source>
</reference>
<evidence type="ECO:0000256" key="6">
    <source>
        <dbReference type="ARBA" id="ARBA00022741"/>
    </source>
</evidence>
<evidence type="ECO:0000313" key="15">
    <source>
        <dbReference type="Proteomes" id="UP000309992"/>
    </source>
</evidence>
<evidence type="ECO:0000256" key="11">
    <source>
        <dbReference type="HAMAP-Rule" id="MF_00328"/>
    </source>
</evidence>
<gene>
    <name evidence="11" type="primary">gmk</name>
    <name evidence="14" type="ORF">FCN18_27680</name>
</gene>
<feature type="binding site" evidence="11">
    <location>
        <begin position="39"/>
        <end position="46"/>
    </location>
    <ligand>
        <name>ATP</name>
        <dbReference type="ChEBI" id="CHEBI:30616"/>
    </ligand>
</feature>
<dbReference type="PROSITE" id="PS00856">
    <property type="entry name" value="GUANYLATE_KINASE_1"/>
    <property type="match status" value="1"/>
</dbReference>
<dbReference type="InterPro" id="IPR017665">
    <property type="entry name" value="Guanylate_kinase"/>
</dbReference>
<proteinExistence type="inferred from homology"/>